<comment type="similarity">
    <text evidence="1">Belongs to the universal ribosomal protein uL3 family.</text>
</comment>
<keyword evidence="3" id="KW-0687">Ribonucleoprotein</keyword>
<name>A0AAD4NA77_9BILA</name>
<sequence>MLCGRATLLVSRFGPSASVIDVSDTCSGGLNYIQVRGRRRTMVKPPWMHDKYVKIRDALPKEDREYLERELQLEIPQRKLVISRTDLSTDMNHQAEVQESPVSYSFDYSKRIGLVGRKIGMAPQWLSDGYRTPCTLIHVYDNHVLQVTDPSTWYKRSLIGKRKAFGPFGPVWNVLVGAFDKESIFYTDRQRRIFEKAKVPCKEQIVSFVTSEDAIVKPGTKLDVRHFQIGQYVSVSGKTIDWGFQGVMHRWGFKGGNANATKAHRRPGSIGVKGEAKVWPGRRLPGHMGYEWRHMHGLEVLRINPIKQILYIRGSVPGDVGETVLIKDCMMLTKRPQDPPFPTFYPPSEELEEEENGMLERMRNEIQLMTSRDIYSTKMFRFNQPTIEYTEANQTAMATIEGRGAKIAKAGKGKK</sequence>
<evidence type="ECO:0000313" key="6">
    <source>
        <dbReference type="EMBL" id="KAI1716572.1"/>
    </source>
</evidence>
<evidence type="ECO:0000313" key="7">
    <source>
        <dbReference type="Proteomes" id="UP001201812"/>
    </source>
</evidence>
<dbReference type="PANTHER" id="PTHR11229">
    <property type="entry name" value="50S RIBOSOMAL PROTEIN L3"/>
    <property type="match status" value="1"/>
</dbReference>
<evidence type="ECO:0000256" key="4">
    <source>
        <dbReference type="ARBA" id="ARBA00035209"/>
    </source>
</evidence>
<evidence type="ECO:0000256" key="5">
    <source>
        <dbReference type="ARBA" id="ARBA00035396"/>
    </source>
</evidence>
<keyword evidence="2 6" id="KW-0689">Ribosomal protein</keyword>
<dbReference type="InterPro" id="IPR000597">
    <property type="entry name" value="Ribosomal_uL3"/>
</dbReference>
<dbReference type="GO" id="GO:0006412">
    <property type="term" value="P:translation"/>
    <property type="evidence" value="ECO:0007669"/>
    <property type="project" value="InterPro"/>
</dbReference>
<dbReference type="AlphaFoldDB" id="A0AAD4NA77"/>
<dbReference type="InterPro" id="IPR009000">
    <property type="entry name" value="Transl_B-barrel_sf"/>
</dbReference>
<gene>
    <name evidence="6" type="ORF">DdX_07635</name>
</gene>
<reference evidence="6" key="1">
    <citation type="submission" date="2022-01" db="EMBL/GenBank/DDBJ databases">
        <title>Genome Sequence Resource for Two Populations of Ditylenchus destructor, the Migratory Endoparasitic Phytonematode.</title>
        <authorList>
            <person name="Zhang H."/>
            <person name="Lin R."/>
            <person name="Xie B."/>
        </authorList>
    </citation>
    <scope>NUCLEOTIDE SEQUENCE</scope>
    <source>
        <strain evidence="6">BazhouSP</strain>
    </source>
</reference>
<accession>A0AAD4NA77</accession>
<dbReference type="SUPFAM" id="SSF50447">
    <property type="entry name" value="Translation proteins"/>
    <property type="match status" value="1"/>
</dbReference>
<proteinExistence type="inferred from homology"/>
<keyword evidence="7" id="KW-1185">Reference proteome</keyword>
<dbReference type="PANTHER" id="PTHR11229:SF8">
    <property type="entry name" value="LARGE RIBOSOMAL SUBUNIT PROTEIN UL3M"/>
    <property type="match status" value="1"/>
</dbReference>
<dbReference type="EMBL" id="JAKKPZ010000010">
    <property type="protein sequence ID" value="KAI1716572.1"/>
    <property type="molecule type" value="Genomic_DNA"/>
</dbReference>
<organism evidence="6 7">
    <name type="scientific">Ditylenchus destructor</name>
    <dbReference type="NCBI Taxonomy" id="166010"/>
    <lineage>
        <taxon>Eukaryota</taxon>
        <taxon>Metazoa</taxon>
        <taxon>Ecdysozoa</taxon>
        <taxon>Nematoda</taxon>
        <taxon>Chromadorea</taxon>
        <taxon>Rhabditida</taxon>
        <taxon>Tylenchina</taxon>
        <taxon>Tylenchomorpha</taxon>
        <taxon>Sphaerularioidea</taxon>
        <taxon>Anguinidae</taxon>
        <taxon>Anguininae</taxon>
        <taxon>Ditylenchus</taxon>
    </lineage>
</organism>
<dbReference type="GO" id="GO:0003735">
    <property type="term" value="F:structural constituent of ribosome"/>
    <property type="evidence" value="ECO:0007669"/>
    <property type="project" value="InterPro"/>
</dbReference>
<dbReference type="GO" id="GO:0005762">
    <property type="term" value="C:mitochondrial large ribosomal subunit"/>
    <property type="evidence" value="ECO:0007669"/>
    <property type="project" value="TreeGrafter"/>
</dbReference>
<dbReference type="Proteomes" id="UP001201812">
    <property type="component" value="Unassembled WGS sequence"/>
</dbReference>
<evidence type="ECO:0000256" key="3">
    <source>
        <dbReference type="ARBA" id="ARBA00023274"/>
    </source>
</evidence>
<evidence type="ECO:0000256" key="1">
    <source>
        <dbReference type="ARBA" id="ARBA00006540"/>
    </source>
</evidence>
<dbReference type="Gene3D" id="2.40.30.10">
    <property type="entry name" value="Translation factors"/>
    <property type="match status" value="2"/>
</dbReference>
<protein>
    <recommendedName>
        <fullName evidence="4">Large ribosomal subunit protein uL3m</fullName>
    </recommendedName>
    <alternativeName>
        <fullName evidence="5">39S ribosomal protein L3, mitochondrial</fullName>
    </alternativeName>
</protein>
<comment type="caution">
    <text evidence="6">The sequence shown here is derived from an EMBL/GenBank/DDBJ whole genome shotgun (WGS) entry which is preliminary data.</text>
</comment>
<dbReference type="Pfam" id="PF00297">
    <property type="entry name" value="Ribosomal_L3"/>
    <property type="match status" value="1"/>
</dbReference>
<evidence type="ECO:0000256" key="2">
    <source>
        <dbReference type="ARBA" id="ARBA00022980"/>
    </source>
</evidence>
<dbReference type="InterPro" id="IPR019927">
    <property type="entry name" value="Ribosomal_uL3_bac/org-type"/>
</dbReference>